<dbReference type="RefSeq" id="WP_310370703.1">
    <property type="nucleotide sequence ID" value="NZ_JAVDYB010000001.1"/>
</dbReference>
<dbReference type="Pfam" id="PF11716">
    <property type="entry name" value="MDMPI_N"/>
    <property type="match status" value="1"/>
</dbReference>
<organism evidence="2 3">
    <name type="scientific">Catenuloplanes atrovinosus</name>
    <dbReference type="NCBI Taxonomy" id="137266"/>
    <lineage>
        <taxon>Bacteria</taxon>
        <taxon>Bacillati</taxon>
        <taxon>Actinomycetota</taxon>
        <taxon>Actinomycetes</taxon>
        <taxon>Micromonosporales</taxon>
        <taxon>Micromonosporaceae</taxon>
        <taxon>Catenuloplanes</taxon>
    </lineage>
</organism>
<gene>
    <name evidence="2" type="ORF">J2S41_004816</name>
</gene>
<dbReference type="SUPFAM" id="SSF109854">
    <property type="entry name" value="DinB/YfiT-like putative metalloenzymes"/>
    <property type="match status" value="1"/>
</dbReference>
<feature type="domain" description="Mycothiol-dependent maleylpyruvate isomerase metal-binding" evidence="1">
    <location>
        <begin position="8"/>
        <end position="157"/>
    </location>
</feature>
<evidence type="ECO:0000313" key="2">
    <source>
        <dbReference type="EMBL" id="MDR7278038.1"/>
    </source>
</evidence>
<evidence type="ECO:0000313" key="3">
    <source>
        <dbReference type="Proteomes" id="UP001183643"/>
    </source>
</evidence>
<reference evidence="2" key="1">
    <citation type="submission" date="2023-07" db="EMBL/GenBank/DDBJ databases">
        <title>Sequencing the genomes of 1000 actinobacteria strains.</title>
        <authorList>
            <person name="Klenk H.-P."/>
        </authorList>
    </citation>
    <scope>NUCLEOTIDE SEQUENCE</scope>
    <source>
        <strain evidence="2">DSM 44707</strain>
    </source>
</reference>
<dbReference type="EMBL" id="JAVDYB010000001">
    <property type="protein sequence ID" value="MDR7278038.1"/>
    <property type="molecule type" value="Genomic_DNA"/>
</dbReference>
<dbReference type="GO" id="GO:0046872">
    <property type="term" value="F:metal ion binding"/>
    <property type="evidence" value="ECO:0007669"/>
    <property type="project" value="InterPro"/>
</dbReference>
<dbReference type="InterPro" id="IPR024344">
    <property type="entry name" value="MDMPI_metal-binding"/>
</dbReference>
<sequence>MTWSYLSAAEAVAALVADERVAAVWDRPSALERMTVAALAGHLARAVTQAAQVLRAPAPDAAPIPLVEHYTRSAWVGADLDDPANTMIRDTGDAEAAEGPAALAARTRAALDALREHLATEQPARPVLLPWTGWALTVEDFLTTRMLEISVHVDDLAVSAGIPTPALPEEVLDPVLTLLHRLAVRRHGPLAVLRALSRAERAPRTIAAI</sequence>
<dbReference type="Gene3D" id="1.20.120.450">
    <property type="entry name" value="dinb family like domain"/>
    <property type="match status" value="1"/>
</dbReference>
<name>A0AAE4CBF8_9ACTN</name>
<proteinExistence type="predicted"/>
<protein>
    <recommendedName>
        <fullName evidence="1">Mycothiol-dependent maleylpyruvate isomerase metal-binding domain-containing protein</fullName>
    </recommendedName>
</protein>
<dbReference type="Proteomes" id="UP001183643">
    <property type="component" value="Unassembled WGS sequence"/>
</dbReference>
<keyword evidence="3" id="KW-1185">Reference proteome</keyword>
<evidence type="ECO:0000259" key="1">
    <source>
        <dbReference type="Pfam" id="PF11716"/>
    </source>
</evidence>
<dbReference type="AlphaFoldDB" id="A0AAE4CBF8"/>
<dbReference type="InterPro" id="IPR034660">
    <property type="entry name" value="DinB/YfiT-like"/>
</dbReference>
<accession>A0AAE4CBF8</accession>
<comment type="caution">
    <text evidence="2">The sequence shown here is derived from an EMBL/GenBank/DDBJ whole genome shotgun (WGS) entry which is preliminary data.</text>
</comment>